<keyword evidence="6" id="KW-0333">Golgi apparatus</keyword>
<evidence type="ECO:0000256" key="1">
    <source>
        <dbReference type="ARBA" id="ARBA00004323"/>
    </source>
</evidence>
<keyword evidence="3" id="KW-0378">Hydrolase</keyword>
<dbReference type="InterPro" id="IPR026071">
    <property type="entry name" value="Glyco_Hydrolase_99"/>
</dbReference>
<dbReference type="EMBL" id="HE580237">
    <property type="protein sequence ID" value="CCD22151.1"/>
    <property type="molecule type" value="Genomic_DNA"/>
</dbReference>
<keyword evidence="9" id="KW-1185">Reference proteome</keyword>
<keyword evidence="4" id="KW-0735">Signal-anchor</keyword>
<evidence type="ECO:0000256" key="2">
    <source>
        <dbReference type="ARBA" id="ARBA00022692"/>
    </source>
</evidence>
<dbReference type="PANTHER" id="PTHR13572:SF4">
    <property type="entry name" value="RE57134P"/>
    <property type="match status" value="1"/>
</dbReference>
<keyword evidence="5" id="KW-1133">Transmembrane helix</keyword>
<dbReference type="KEGG" id="vg:26131607"/>
<dbReference type="RefSeq" id="YP_009177661.1">
    <property type="nucleotide sequence ID" value="NC_028256.1"/>
</dbReference>
<dbReference type="Proteomes" id="UP000008911">
    <property type="component" value="Segment"/>
</dbReference>
<comment type="subcellular location">
    <subcellularLocation>
        <location evidence="1">Golgi apparatus membrane</location>
        <topology evidence="1">Single-pass type II membrane protein</topology>
    </subcellularLocation>
</comment>
<reference evidence="8 9" key="1">
    <citation type="journal article" date="2011" name="J. Bacteriol.">
        <title>Provirus Induction in Hyperthermophilic Archaea: Characterization of Aeropyrum pernix Spindle-Shaped Virus 1 and Aeropyrum pernix Ovoid Virus 1.</title>
        <authorList>
            <person name="Mochizuki T."/>
            <person name="Sako Y."/>
            <person name="Prangishvili D."/>
        </authorList>
    </citation>
    <scope>NUCLEOTIDE SEQUENCE [LARGE SCALE GENOMIC DNA]</scope>
</reference>
<proteinExistence type="predicted"/>
<evidence type="ECO:0000256" key="6">
    <source>
        <dbReference type="ARBA" id="ARBA00023034"/>
    </source>
</evidence>
<sequence>MPVIGLYDSRDVRVIDWQLQRMREAGIDCLFISWWGPGGFEDEAARRVFWRAQLYGLKAAIFVEPYLGNDPSRYDRAFWEQTLAYIKQNFIDRYPGAYLRLDGKPLVLAFNPIGLAYDPRPDFPGYAIRIVGNDIDSAGYQDWDYWPDYDNALSGELRVRRDGYVVLTPRYRDDHFRSPGLSIDYDLSQGWYERQWEWVLRNLDRVRLIAITSWNEYHENTFIEPANDPAIKDPYYLYNSTKQYIAEAKARGQYWGLPEAAAAAGGALAAAIALARAVALARRI</sequence>
<keyword evidence="2" id="KW-0812">Transmembrane</keyword>
<dbReference type="GO" id="GO:0004559">
    <property type="term" value="F:alpha-mannosidase activity"/>
    <property type="evidence" value="ECO:0007669"/>
    <property type="project" value="TreeGrafter"/>
</dbReference>
<evidence type="ECO:0000313" key="9">
    <source>
        <dbReference type="Proteomes" id="UP000008911"/>
    </source>
</evidence>
<dbReference type="Pfam" id="PF16317">
    <property type="entry name" value="Glyco_hydro_99"/>
    <property type="match status" value="1"/>
</dbReference>
<evidence type="ECO:0000256" key="5">
    <source>
        <dbReference type="ARBA" id="ARBA00022989"/>
    </source>
</evidence>
<dbReference type="PANTHER" id="PTHR13572">
    <property type="entry name" value="ENDO-ALPHA-1,2-MANNOSIDASE"/>
    <property type="match status" value="1"/>
</dbReference>
<organismHost>
    <name type="scientific">Aeropyrum pernix</name>
    <dbReference type="NCBI Taxonomy" id="56636"/>
</organismHost>
<evidence type="ECO:0000313" key="8">
    <source>
        <dbReference type="EMBL" id="CCD22151.1"/>
    </source>
</evidence>
<name>G3CAV2_APOV1</name>
<evidence type="ECO:0000256" key="4">
    <source>
        <dbReference type="ARBA" id="ARBA00022968"/>
    </source>
</evidence>
<evidence type="ECO:0000256" key="7">
    <source>
        <dbReference type="ARBA" id="ARBA00023136"/>
    </source>
</evidence>
<dbReference type="Gene3D" id="3.20.20.80">
    <property type="entry name" value="Glycosidases"/>
    <property type="match status" value="2"/>
</dbReference>
<organism evidence="8 9">
    <name type="scientific">Aeropyrum pernix ovoid virus 1</name>
    <name type="common">APOV1</name>
    <dbReference type="NCBI Taxonomy" id="1032474"/>
    <lineage>
        <taxon>Viruses</taxon>
        <taxon>Viruses incertae sedis</taxon>
        <taxon>Guttaviridae</taxon>
        <taxon>Betaguttavirus</taxon>
    </lineage>
</organism>
<accession>G3CAV2</accession>
<keyword evidence="7" id="KW-0472">Membrane</keyword>
<dbReference type="GeneID" id="26131607"/>
<protein>
    <submittedName>
        <fullName evidence="8">Uncharacterized protein</fullName>
    </submittedName>
</protein>
<evidence type="ECO:0000256" key="3">
    <source>
        <dbReference type="ARBA" id="ARBA00022801"/>
    </source>
</evidence>